<evidence type="ECO:0000256" key="3">
    <source>
        <dbReference type="ARBA" id="ARBA00022723"/>
    </source>
</evidence>
<sequence length="247" mass="26363">MIHNIYQLIQEKKATGQKMLAVLLDPDKCSNVGQTLFECISNARPDFVFVGGSVVDGSVDNLVRTLKQYLSFPVVLFPGDARQFTPNADALLLLSLISGRNPDLLIGQHVNAAMAIKRSSIEVIPTGYILIDGGRLSAVERVSHTQPLPADCPEMVVATAVAAQLLGMQMVYLEAGSGALTSVSPEIIKAVSSELSIPLVVGGGIRTIEQINNALSAGADLLVIGNHFEAHPEDMLPFAEAVRSYRS</sequence>
<dbReference type="EMBL" id="JADIMG010000058">
    <property type="protein sequence ID" value="MBO8459829.1"/>
    <property type="molecule type" value="Genomic_DNA"/>
</dbReference>
<reference evidence="10" key="2">
    <citation type="journal article" date="2021" name="PeerJ">
        <title>Extensive microbial diversity within the chicken gut microbiome revealed by metagenomics and culture.</title>
        <authorList>
            <person name="Gilroy R."/>
            <person name="Ravi A."/>
            <person name="Getino M."/>
            <person name="Pursley I."/>
            <person name="Horton D.L."/>
            <person name="Alikhan N.F."/>
            <person name="Baker D."/>
            <person name="Gharbi K."/>
            <person name="Hall N."/>
            <person name="Watson M."/>
            <person name="Adriaenssens E.M."/>
            <person name="Foster-Nyarko E."/>
            <person name="Jarju S."/>
            <person name="Secka A."/>
            <person name="Antonio M."/>
            <person name="Oren A."/>
            <person name="Chaudhuri R.R."/>
            <person name="La Ragione R."/>
            <person name="Hildebrand F."/>
            <person name="Pallen M.J."/>
        </authorList>
    </citation>
    <scope>NUCLEOTIDE SEQUENCE</scope>
    <source>
        <strain evidence="10">G3-3990</strain>
    </source>
</reference>
<dbReference type="InterPro" id="IPR008205">
    <property type="entry name" value="GGGP_HepGP_synthase"/>
</dbReference>
<evidence type="ECO:0000256" key="4">
    <source>
        <dbReference type="ARBA" id="ARBA00022842"/>
    </source>
</evidence>
<dbReference type="NCBIfam" id="TIGR01768">
    <property type="entry name" value="GGGP-family"/>
    <property type="match status" value="1"/>
</dbReference>
<dbReference type="SUPFAM" id="SSF51395">
    <property type="entry name" value="FMN-linked oxidoreductases"/>
    <property type="match status" value="1"/>
</dbReference>
<evidence type="ECO:0000256" key="7">
    <source>
        <dbReference type="ARBA" id="ARBA00023264"/>
    </source>
</evidence>
<dbReference type="GO" id="GO:0005737">
    <property type="term" value="C:cytoplasm"/>
    <property type="evidence" value="ECO:0007669"/>
    <property type="project" value="InterPro"/>
</dbReference>
<dbReference type="PANTHER" id="PTHR40029">
    <property type="match status" value="1"/>
</dbReference>
<evidence type="ECO:0000256" key="6">
    <source>
        <dbReference type="ARBA" id="ARBA00023209"/>
    </source>
</evidence>
<dbReference type="Proteomes" id="UP000823641">
    <property type="component" value="Unassembled WGS sequence"/>
</dbReference>
<dbReference type="HAMAP" id="MF_00112">
    <property type="entry name" value="GGGP_HepGP_synthase"/>
    <property type="match status" value="1"/>
</dbReference>
<keyword evidence="3 9" id="KW-0479">Metal-binding</keyword>
<dbReference type="Pfam" id="PF01884">
    <property type="entry name" value="PcrB"/>
    <property type="match status" value="1"/>
</dbReference>
<reference evidence="10" key="1">
    <citation type="submission" date="2020-10" db="EMBL/GenBank/DDBJ databases">
        <authorList>
            <person name="Gilroy R."/>
        </authorList>
    </citation>
    <scope>NUCLEOTIDE SEQUENCE</scope>
    <source>
        <strain evidence="10">G3-3990</strain>
    </source>
</reference>
<comment type="function">
    <text evidence="9">Prenyltransferase that catalyzes the transfer of the geranylgeranyl moiety of geranylgeranyl diphosphate (GGPP) to the C3 hydroxyl of sn-glycerol-1-phosphate (G1P).</text>
</comment>
<comment type="similarity">
    <text evidence="9">Belongs to the GGGP/HepGP synthase family. Group II subfamily.</text>
</comment>
<organism evidence="10 11">
    <name type="scientific">Candidatus Gallipaludibacter merdavium</name>
    <dbReference type="NCBI Taxonomy" id="2840839"/>
    <lineage>
        <taxon>Bacteria</taxon>
        <taxon>Pseudomonadati</taxon>
        <taxon>Bacteroidota</taxon>
        <taxon>Bacteroidia</taxon>
        <taxon>Bacteroidales</taxon>
        <taxon>Candidatus Gallipaludibacter</taxon>
    </lineage>
</organism>
<keyword evidence="1 9" id="KW-0444">Lipid biosynthesis</keyword>
<evidence type="ECO:0000256" key="8">
    <source>
        <dbReference type="ARBA" id="ARBA00047288"/>
    </source>
</evidence>
<keyword evidence="7 9" id="KW-1208">Phospholipid metabolism</keyword>
<evidence type="ECO:0000256" key="2">
    <source>
        <dbReference type="ARBA" id="ARBA00022679"/>
    </source>
</evidence>
<dbReference type="AlphaFoldDB" id="A0A9D9N4C2"/>
<evidence type="ECO:0000256" key="1">
    <source>
        <dbReference type="ARBA" id="ARBA00022516"/>
    </source>
</evidence>
<dbReference type="EC" id="2.5.1.41" evidence="9"/>
<dbReference type="GO" id="GO:0000287">
    <property type="term" value="F:magnesium ion binding"/>
    <property type="evidence" value="ECO:0007669"/>
    <property type="project" value="UniProtKB-UniRule"/>
</dbReference>
<evidence type="ECO:0000256" key="9">
    <source>
        <dbReference type="HAMAP-Rule" id="MF_00112"/>
    </source>
</evidence>
<feature type="binding site" evidence="9">
    <location>
        <begin position="225"/>
        <end position="226"/>
    </location>
    <ligand>
        <name>sn-glycerol 1-phosphate</name>
        <dbReference type="ChEBI" id="CHEBI:57685"/>
    </ligand>
</feature>
<accession>A0A9D9N4C2</accession>
<evidence type="ECO:0000313" key="11">
    <source>
        <dbReference type="Proteomes" id="UP000823641"/>
    </source>
</evidence>
<dbReference type="NCBIfam" id="TIGR01769">
    <property type="entry name" value="GGGP"/>
    <property type="match status" value="1"/>
</dbReference>
<evidence type="ECO:0000313" key="10">
    <source>
        <dbReference type="EMBL" id="MBO8459829.1"/>
    </source>
</evidence>
<dbReference type="PANTHER" id="PTHR40029:SF2">
    <property type="entry name" value="HEPTAPRENYLGLYCERYL PHOSPHATE SYNTHASE"/>
    <property type="match status" value="1"/>
</dbReference>
<gene>
    <name evidence="10" type="ORF">IAA73_05790</name>
</gene>
<comment type="caution">
    <text evidence="9">Lacks conserved residue(s) required for the propagation of feature annotation.</text>
</comment>
<dbReference type="InterPro" id="IPR038597">
    <property type="entry name" value="GGGP/HepGP_synthase_sf"/>
</dbReference>
<keyword evidence="2 9" id="KW-0808">Transferase</keyword>
<name>A0A9D9N4C2_9BACT</name>
<proteinExistence type="inferred from homology"/>
<dbReference type="InterPro" id="IPR039074">
    <property type="entry name" value="GGGP/HepGP_synthase_I"/>
</dbReference>
<keyword evidence="6 9" id="KW-0594">Phospholipid biosynthesis</keyword>
<feature type="binding site" evidence="9">
    <location>
        <begin position="203"/>
        <end position="204"/>
    </location>
    <ligand>
        <name>sn-glycerol 1-phosphate</name>
        <dbReference type="ChEBI" id="CHEBI:57685"/>
    </ligand>
</feature>
<dbReference type="GO" id="GO:0120536">
    <property type="term" value="F:heptaprenylglyceryl phosphate synthase activity"/>
    <property type="evidence" value="ECO:0007669"/>
    <property type="project" value="UniProtKB-ARBA"/>
</dbReference>
<feature type="binding site" evidence="9">
    <location>
        <begin position="172"/>
        <end position="178"/>
    </location>
    <ligand>
        <name>sn-glycerol 1-phosphate</name>
        <dbReference type="ChEBI" id="CHEBI:57685"/>
    </ligand>
</feature>
<feature type="binding site" evidence="9">
    <location>
        <position position="53"/>
    </location>
    <ligand>
        <name>Mg(2+)</name>
        <dbReference type="ChEBI" id="CHEBI:18420"/>
    </ligand>
</feature>
<dbReference type="NCBIfam" id="NF003198">
    <property type="entry name" value="PRK04169.1-2"/>
    <property type="match status" value="1"/>
</dbReference>
<dbReference type="Gene3D" id="3.20.20.390">
    <property type="entry name" value="FMN-linked oxidoreductases"/>
    <property type="match status" value="1"/>
</dbReference>
<comment type="catalytic activity">
    <reaction evidence="8 9">
        <text>sn-glycerol 1-phosphate + (2E,6E,10E)-geranylgeranyl diphosphate = sn-3-O-(geranylgeranyl)glycerol 1-phosphate + diphosphate</text>
        <dbReference type="Rhea" id="RHEA:23404"/>
        <dbReference type="ChEBI" id="CHEBI:33019"/>
        <dbReference type="ChEBI" id="CHEBI:57677"/>
        <dbReference type="ChEBI" id="CHEBI:57685"/>
        <dbReference type="ChEBI" id="CHEBI:58756"/>
        <dbReference type="EC" id="2.5.1.41"/>
    </reaction>
</comment>
<keyword evidence="4 9" id="KW-0460">Magnesium</keyword>
<dbReference type="GO" id="GO:0046474">
    <property type="term" value="P:glycerophospholipid biosynthetic process"/>
    <property type="evidence" value="ECO:0007669"/>
    <property type="project" value="UniProtKB-UniRule"/>
</dbReference>
<comment type="caution">
    <text evidence="10">The sequence shown here is derived from an EMBL/GenBank/DDBJ whole genome shotgun (WGS) entry which is preliminary data.</text>
</comment>
<feature type="binding site" evidence="9">
    <location>
        <position position="25"/>
    </location>
    <ligand>
        <name>Mg(2+)</name>
        <dbReference type="ChEBI" id="CHEBI:18420"/>
    </ligand>
</feature>
<comment type="cofactor">
    <cofactor evidence="9">
        <name>Mg(2+)</name>
        <dbReference type="ChEBI" id="CHEBI:18420"/>
    </cofactor>
</comment>
<dbReference type="InterPro" id="IPR010946">
    <property type="entry name" value="GGGP_synth"/>
</dbReference>
<dbReference type="GO" id="GO:0047294">
    <property type="term" value="F:phosphoglycerol geranylgeranyltransferase activity"/>
    <property type="evidence" value="ECO:0007669"/>
    <property type="project" value="UniProtKB-UniRule"/>
</dbReference>
<keyword evidence="5 9" id="KW-0443">Lipid metabolism</keyword>
<evidence type="ECO:0000256" key="5">
    <source>
        <dbReference type="ARBA" id="ARBA00023098"/>
    </source>
</evidence>
<protein>
    <recommendedName>
        <fullName evidence="9">Geranylgeranylglyceryl phosphate synthase</fullName>
        <shortName evidence="9">GGGP synthase</shortName>
        <shortName evidence="9">GGGPS</shortName>
        <ecNumber evidence="9">2.5.1.41</ecNumber>
    </recommendedName>
    <alternativeName>
        <fullName evidence="9">(S)-3-O-geranylgeranylglyceryl phosphate synthase</fullName>
    </alternativeName>
    <alternativeName>
        <fullName evidence="9">Phosphoglycerol geranylgeranyltransferase</fullName>
    </alternativeName>
</protein>